<sequence length="830" mass="92604">MALSKSQLEDAQILGADASLVTSDQHLKKIKAMALRSEVDLADISKDIEEELLNASLDMYQIYLDQLDASRAHLDSLLSDTAFTLDTLSELSASFKTVEAQTSAIQTQSEGLLTDQLRTEKLAGTIKDNLRYYEYLEPITRRLNAPSAGSMVRSRGFSEMLAQLDKAIDYMQTHPKHKEADTYRSRYKQLLTRALTLVRGHFINALRDIAAEVGKRIADRQLNDTTMSALLYAKFRVGAQQMKDLGLEVQKRAVPPVDADPEIEGEYQSLMNELHQNFAATRGRLIIPLVRKKLGDIAQAPSTSIDLIKYARASISYIRGICLDEFDLWGEWFHGQKGLYEWLETVCEPLYDHLRPRIIHESKLAKLCQLCILLQTRYMSDAEDENDALPDPNQLDFGLLIRPALEDTQTRIVFRTQAIVRNEIELYKPKPEDLDYPHRLHRRPSFHHSRGPVLSGRKSSNPPLLQNNALTADADISDDDDHTAAANKLFQDPSTIQRHIMYPTLTLCLTLLTRLHRLIHTNIFDDLAHQIVHQTLLSLTTASNSIAPAKTPSKAPDADQSPPFPPSASSNLFLLTHLLHLKTHLLAFDISTNTNPDISVDFSGPLSTFHELRERGGLFNPVNLMRLVANGTLLPRVVENMLDAKQELDGRLRSVINDFVGDWSTVMTSNLKSILPPNQSASTNITNKSKRGQQPSPPQTPESRASEMVSRTRTLITTLVPNLRSLLDQWINESRVKETLVAAVMESVVRTYELWFDGITASGVVSAADAAGLKKGKAREDAVWDVDAFEEWAASVFQVGSIAFADADEDGRGNGIGSDDDDVDGDARSV</sequence>
<evidence type="ECO:0000256" key="6">
    <source>
        <dbReference type="ARBA" id="ARBA00023034"/>
    </source>
</evidence>
<evidence type="ECO:0000313" key="12">
    <source>
        <dbReference type="EMBL" id="KKY15035.1"/>
    </source>
</evidence>
<dbReference type="InterPro" id="IPR048685">
    <property type="entry name" value="COG3_C"/>
</dbReference>
<feature type="compositionally biased region" description="Polar residues" evidence="9">
    <location>
        <begin position="674"/>
        <end position="687"/>
    </location>
</feature>
<feature type="domain" description="Conserved oligomeric Golgi complex subunit 3 N-terminal" evidence="10">
    <location>
        <begin position="63"/>
        <end position="207"/>
    </location>
</feature>
<dbReference type="GO" id="GO:0005801">
    <property type="term" value="C:cis-Golgi network"/>
    <property type="evidence" value="ECO:0007669"/>
    <property type="project" value="InterPro"/>
</dbReference>
<gene>
    <name evidence="12" type="ORF">UCRPC4_g06463</name>
</gene>
<reference evidence="12 13" key="2">
    <citation type="submission" date="2015-05" db="EMBL/GenBank/DDBJ databases">
        <authorList>
            <person name="Morales-Cruz A."/>
            <person name="Amrine K.C."/>
            <person name="Cantu D."/>
        </authorList>
    </citation>
    <scope>NUCLEOTIDE SEQUENCE [LARGE SCALE GENOMIC DNA]</scope>
    <source>
        <strain evidence="12">UCRPC4</strain>
    </source>
</reference>
<accession>A0A0G2GD80</accession>
<comment type="caution">
    <text evidence="12">The sequence shown here is derived from an EMBL/GenBank/DDBJ whole genome shotgun (WGS) entry which is preliminary data.</text>
</comment>
<evidence type="ECO:0000256" key="9">
    <source>
        <dbReference type="SAM" id="MobiDB-lite"/>
    </source>
</evidence>
<evidence type="ECO:0000256" key="1">
    <source>
        <dbReference type="ARBA" id="ARBA00004395"/>
    </source>
</evidence>
<evidence type="ECO:0000256" key="2">
    <source>
        <dbReference type="ARBA" id="ARBA00009936"/>
    </source>
</evidence>
<protein>
    <recommendedName>
        <fullName evidence="3">Conserved oligomeric Golgi complex subunit 3</fullName>
    </recommendedName>
    <alternativeName>
        <fullName evidence="8">Component of oligomeric Golgi complex 3</fullName>
    </alternativeName>
</protein>
<feature type="compositionally biased region" description="Polar residues" evidence="9">
    <location>
        <begin position="457"/>
        <end position="466"/>
    </location>
</feature>
<evidence type="ECO:0000256" key="4">
    <source>
        <dbReference type="ARBA" id="ARBA00022448"/>
    </source>
</evidence>
<name>A0A0G2GD80_PHACM</name>
<keyword evidence="13" id="KW-1185">Reference proteome</keyword>
<comment type="subcellular location">
    <subcellularLocation>
        <location evidence="1">Golgi apparatus membrane</location>
        <topology evidence="1">Peripheral membrane protein</topology>
    </subcellularLocation>
</comment>
<evidence type="ECO:0000313" key="13">
    <source>
        <dbReference type="Proteomes" id="UP000053317"/>
    </source>
</evidence>
<keyword evidence="6" id="KW-0333">Golgi apparatus</keyword>
<feature type="compositionally biased region" description="Basic residues" evidence="9">
    <location>
        <begin position="439"/>
        <end position="450"/>
    </location>
</feature>
<keyword evidence="5" id="KW-0653">Protein transport</keyword>
<evidence type="ECO:0000259" key="10">
    <source>
        <dbReference type="Pfam" id="PF04136"/>
    </source>
</evidence>
<dbReference type="Pfam" id="PF04136">
    <property type="entry name" value="COG3_N"/>
    <property type="match status" value="1"/>
</dbReference>
<keyword evidence="7" id="KW-0472">Membrane</keyword>
<dbReference type="AlphaFoldDB" id="A0A0G2GD80"/>
<dbReference type="OrthoDB" id="296793at2759"/>
<evidence type="ECO:0000256" key="5">
    <source>
        <dbReference type="ARBA" id="ARBA00022927"/>
    </source>
</evidence>
<reference evidence="12 13" key="1">
    <citation type="submission" date="2015-05" db="EMBL/GenBank/DDBJ databases">
        <title>Distinctive expansion of gene families associated with plant cell wall degradation and secondary metabolism in the genomes of grapevine trunk pathogens.</title>
        <authorList>
            <person name="Lawrence D.P."/>
            <person name="Travadon R."/>
            <person name="Rolshausen P.E."/>
            <person name="Baumgartner K."/>
        </authorList>
    </citation>
    <scope>NUCLEOTIDE SEQUENCE [LARGE SCALE GENOMIC DNA]</scope>
    <source>
        <strain evidence="12">UCRPC4</strain>
    </source>
</reference>
<organism evidence="12 13">
    <name type="scientific">Phaeomoniella chlamydospora</name>
    <name type="common">Phaeoacremonium chlamydosporum</name>
    <dbReference type="NCBI Taxonomy" id="158046"/>
    <lineage>
        <taxon>Eukaryota</taxon>
        <taxon>Fungi</taxon>
        <taxon>Dikarya</taxon>
        <taxon>Ascomycota</taxon>
        <taxon>Pezizomycotina</taxon>
        <taxon>Eurotiomycetes</taxon>
        <taxon>Chaetothyriomycetidae</taxon>
        <taxon>Phaeomoniellales</taxon>
        <taxon>Phaeomoniellaceae</taxon>
        <taxon>Phaeomoniella</taxon>
    </lineage>
</organism>
<proteinExistence type="inferred from homology"/>
<dbReference type="Proteomes" id="UP000053317">
    <property type="component" value="Unassembled WGS sequence"/>
</dbReference>
<evidence type="ECO:0000256" key="8">
    <source>
        <dbReference type="ARBA" id="ARBA00031339"/>
    </source>
</evidence>
<dbReference type="InterPro" id="IPR007265">
    <property type="entry name" value="COG_su3"/>
</dbReference>
<dbReference type="GO" id="GO:0006914">
    <property type="term" value="P:autophagy"/>
    <property type="evidence" value="ECO:0007669"/>
    <property type="project" value="TreeGrafter"/>
</dbReference>
<evidence type="ECO:0000256" key="3">
    <source>
        <dbReference type="ARBA" id="ARBA00020976"/>
    </source>
</evidence>
<dbReference type="EMBL" id="LCWF01000196">
    <property type="protein sequence ID" value="KKY15035.1"/>
    <property type="molecule type" value="Genomic_DNA"/>
</dbReference>
<dbReference type="InterPro" id="IPR048320">
    <property type="entry name" value="COG3_N"/>
</dbReference>
<dbReference type="PANTHER" id="PTHR13302:SF8">
    <property type="entry name" value="CONSERVED OLIGOMERIC GOLGI COMPLEX SUBUNIT 3"/>
    <property type="match status" value="1"/>
</dbReference>
<keyword evidence="4" id="KW-0813">Transport</keyword>
<feature type="region of interest" description="Disordered" evidence="9">
    <location>
        <begin position="807"/>
        <end position="830"/>
    </location>
</feature>
<feature type="domain" description="Conserved oligomeric Golgi complex subunit 3 C-terminal" evidence="11">
    <location>
        <begin position="228"/>
        <end position="604"/>
    </location>
</feature>
<dbReference type="PANTHER" id="PTHR13302">
    <property type="entry name" value="CONSERVED OLIGOMERIC GOLGI COMPLEX COMPONENT 3"/>
    <property type="match status" value="1"/>
</dbReference>
<feature type="region of interest" description="Disordered" evidence="9">
    <location>
        <begin position="674"/>
        <end position="708"/>
    </location>
</feature>
<feature type="region of interest" description="Disordered" evidence="9">
    <location>
        <begin position="435"/>
        <end position="466"/>
    </location>
</feature>
<dbReference type="GO" id="GO:0006891">
    <property type="term" value="P:intra-Golgi vesicle-mediated transport"/>
    <property type="evidence" value="ECO:0007669"/>
    <property type="project" value="TreeGrafter"/>
</dbReference>
<dbReference type="GO" id="GO:0000139">
    <property type="term" value="C:Golgi membrane"/>
    <property type="evidence" value="ECO:0007669"/>
    <property type="project" value="UniProtKB-SubCell"/>
</dbReference>
<evidence type="ECO:0000259" key="11">
    <source>
        <dbReference type="Pfam" id="PF20671"/>
    </source>
</evidence>
<dbReference type="GO" id="GO:0006886">
    <property type="term" value="P:intracellular protein transport"/>
    <property type="evidence" value="ECO:0007669"/>
    <property type="project" value="InterPro"/>
</dbReference>
<dbReference type="Pfam" id="PF20671">
    <property type="entry name" value="COG3_C"/>
    <property type="match status" value="1"/>
</dbReference>
<comment type="similarity">
    <text evidence="2">Belongs to the COG3 family.</text>
</comment>
<dbReference type="GO" id="GO:0017119">
    <property type="term" value="C:Golgi transport complex"/>
    <property type="evidence" value="ECO:0007669"/>
    <property type="project" value="TreeGrafter"/>
</dbReference>
<dbReference type="GO" id="GO:0007030">
    <property type="term" value="P:Golgi organization"/>
    <property type="evidence" value="ECO:0007669"/>
    <property type="project" value="TreeGrafter"/>
</dbReference>
<evidence type="ECO:0000256" key="7">
    <source>
        <dbReference type="ARBA" id="ARBA00023136"/>
    </source>
</evidence>